<organism evidence="2 3">
    <name type="scientific">Croceibacterium atlanticum</name>
    <dbReference type="NCBI Taxonomy" id="1267766"/>
    <lineage>
        <taxon>Bacteria</taxon>
        <taxon>Pseudomonadati</taxon>
        <taxon>Pseudomonadota</taxon>
        <taxon>Alphaproteobacteria</taxon>
        <taxon>Sphingomonadales</taxon>
        <taxon>Erythrobacteraceae</taxon>
        <taxon>Croceibacterium</taxon>
    </lineage>
</organism>
<gene>
    <name evidence="2" type="ORF">WYH_01565</name>
</gene>
<sequence>MKLTQDQTDQIQQKTGLEPVPTEIAQQSGLANHFGDETFYLNADGIFVFEQGRDPSAEDSGDAGAVTAIKIASVEQVGEANEVAVRAIEPQQTTLTVELA</sequence>
<reference evidence="2" key="1">
    <citation type="submission" date="2015-05" db="EMBL/GenBank/DDBJ databases">
        <title>The complete genome of Altererythrobacter atlanticus strain 26DY36.</title>
        <authorList>
            <person name="Wu Y.-H."/>
            <person name="Cheng H."/>
            <person name="Wu X.-W."/>
        </authorList>
    </citation>
    <scope>NUCLEOTIDE SEQUENCE [LARGE SCALE GENOMIC DNA]</scope>
    <source>
        <strain evidence="2">26DY36</strain>
    </source>
</reference>
<evidence type="ECO:0000313" key="2">
    <source>
        <dbReference type="EMBL" id="AKH42604.1"/>
    </source>
</evidence>
<accession>A0A0F7KSP1</accession>
<dbReference type="RefSeq" id="WP_046903379.1">
    <property type="nucleotide sequence ID" value="NZ_CP011452.2"/>
</dbReference>
<name>A0A0F7KSP1_9SPHN</name>
<evidence type="ECO:0000256" key="1">
    <source>
        <dbReference type="SAM" id="MobiDB-lite"/>
    </source>
</evidence>
<dbReference type="PATRIC" id="fig|1267766.3.peg.1574"/>
<proteinExistence type="predicted"/>
<dbReference type="EMBL" id="CP011452">
    <property type="protein sequence ID" value="AKH42604.1"/>
    <property type="molecule type" value="Genomic_DNA"/>
</dbReference>
<feature type="compositionally biased region" description="Low complexity" evidence="1">
    <location>
        <begin position="1"/>
        <end position="13"/>
    </location>
</feature>
<protein>
    <submittedName>
        <fullName evidence="2">Uncharacterized protein</fullName>
    </submittedName>
</protein>
<dbReference type="OrthoDB" id="8245284at2"/>
<dbReference type="Proteomes" id="UP000034392">
    <property type="component" value="Chromosome"/>
</dbReference>
<dbReference type="KEGG" id="aay:WYH_01565"/>
<keyword evidence="3" id="KW-1185">Reference proteome</keyword>
<dbReference type="AlphaFoldDB" id="A0A0F7KSP1"/>
<evidence type="ECO:0000313" key="3">
    <source>
        <dbReference type="Proteomes" id="UP000034392"/>
    </source>
</evidence>
<feature type="region of interest" description="Disordered" evidence="1">
    <location>
        <begin position="1"/>
        <end position="20"/>
    </location>
</feature>